<accession>A0A7D4Q846</accession>
<evidence type="ECO:0000313" key="4">
    <source>
        <dbReference type="Proteomes" id="UP000505355"/>
    </source>
</evidence>
<sequence>MIRLATILLLLTAFAEARFTESDISTALAKAKKAHRPVFVDAYASWCAPCKELRKTTFKNKRVAAYLNNHYINAAIDVEKGNGMQFAEKYHIESYPTLLLIDENGKEVKRIEGFVDATELAQKLDMK</sequence>
<dbReference type="EMBL" id="CP054139">
    <property type="protein sequence ID" value="QKJ30491.1"/>
    <property type="molecule type" value="Genomic_DNA"/>
</dbReference>
<keyword evidence="1" id="KW-0732">Signal</keyword>
<evidence type="ECO:0000259" key="2">
    <source>
        <dbReference type="PROSITE" id="PS51352"/>
    </source>
</evidence>
<dbReference type="SUPFAM" id="SSF52833">
    <property type="entry name" value="Thioredoxin-like"/>
    <property type="match status" value="1"/>
</dbReference>
<reference evidence="3 4" key="1">
    <citation type="submission" date="2020-05" db="EMBL/GenBank/DDBJ databases">
        <title>Mucilaginibacter mali sp. nov.</title>
        <authorList>
            <person name="Kim H.S."/>
            <person name="Lee K.C."/>
            <person name="Suh M.K."/>
            <person name="Kim J.-S."/>
            <person name="Han K.-I."/>
            <person name="Eom M.K."/>
            <person name="Shin Y.K."/>
            <person name="Lee J.-S."/>
        </authorList>
    </citation>
    <scope>NUCLEOTIDE SEQUENCE [LARGE SCALE GENOMIC DNA]</scope>
    <source>
        <strain evidence="3 4">G2-14</strain>
    </source>
</reference>
<evidence type="ECO:0000313" key="3">
    <source>
        <dbReference type="EMBL" id="QKJ30491.1"/>
    </source>
</evidence>
<proteinExistence type="predicted"/>
<dbReference type="GO" id="GO:0015035">
    <property type="term" value="F:protein-disulfide reductase activity"/>
    <property type="evidence" value="ECO:0007669"/>
    <property type="project" value="TreeGrafter"/>
</dbReference>
<keyword evidence="4" id="KW-1185">Reference proteome</keyword>
<dbReference type="PROSITE" id="PS51352">
    <property type="entry name" value="THIOREDOXIN_2"/>
    <property type="match status" value="1"/>
</dbReference>
<dbReference type="Gene3D" id="3.40.30.10">
    <property type="entry name" value="Glutaredoxin"/>
    <property type="match status" value="1"/>
</dbReference>
<dbReference type="Proteomes" id="UP000505355">
    <property type="component" value="Chromosome"/>
</dbReference>
<dbReference type="InterPro" id="IPR012336">
    <property type="entry name" value="Thioredoxin-like_fold"/>
</dbReference>
<gene>
    <name evidence="3" type="ORF">HQ865_12225</name>
</gene>
<protein>
    <submittedName>
        <fullName evidence="3">Thioredoxin fold domain-containing protein</fullName>
    </submittedName>
</protein>
<dbReference type="InterPro" id="IPR036249">
    <property type="entry name" value="Thioredoxin-like_sf"/>
</dbReference>
<dbReference type="PANTHER" id="PTHR32234:SF0">
    <property type="entry name" value="THIOL:DISULFIDE INTERCHANGE PROTEIN DSBD"/>
    <property type="match status" value="1"/>
</dbReference>
<dbReference type="RefSeq" id="WP_173415166.1">
    <property type="nucleotide sequence ID" value="NZ_CP054139.1"/>
</dbReference>
<evidence type="ECO:0000256" key="1">
    <source>
        <dbReference type="SAM" id="SignalP"/>
    </source>
</evidence>
<feature type="chain" id="PRO_5028820348" evidence="1">
    <location>
        <begin position="18"/>
        <end position="127"/>
    </location>
</feature>
<dbReference type="Pfam" id="PF13098">
    <property type="entry name" value="Thioredoxin_2"/>
    <property type="match status" value="1"/>
</dbReference>
<feature type="signal peptide" evidence="1">
    <location>
        <begin position="1"/>
        <end position="17"/>
    </location>
</feature>
<feature type="domain" description="Thioredoxin" evidence="2">
    <location>
        <begin position="10"/>
        <end position="127"/>
    </location>
</feature>
<name>A0A7D4Q846_9SPHI</name>
<dbReference type="AlphaFoldDB" id="A0A7D4Q846"/>
<organism evidence="3 4">
    <name type="scientific">Mucilaginibacter mali</name>
    <dbReference type="NCBI Taxonomy" id="2740462"/>
    <lineage>
        <taxon>Bacteria</taxon>
        <taxon>Pseudomonadati</taxon>
        <taxon>Bacteroidota</taxon>
        <taxon>Sphingobacteriia</taxon>
        <taxon>Sphingobacteriales</taxon>
        <taxon>Sphingobacteriaceae</taxon>
        <taxon>Mucilaginibacter</taxon>
    </lineage>
</organism>
<dbReference type="InterPro" id="IPR013766">
    <property type="entry name" value="Thioredoxin_domain"/>
</dbReference>
<dbReference type="KEGG" id="mmab:HQ865_12225"/>
<dbReference type="PANTHER" id="PTHR32234">
    <property type="entry name" value="THIOL:DISULFIDE INTERCHANGE PROTEIN DSBD"/>
    <property type="match status" value="1"/>
</dbReference>
<dbReference type="GO" id="GO:0045454">
    <property type="term" value="P:cell redox homeostasis"/>
    <property type="evidence" value="ECO:0007669"/>
    <property type="project" value="TreeGrafter"/>
</dbReference>